<protein>
    <recommendedName>
        <fullName evidence="4">DUF554 domain-containing protein</fullName>
    </recommendedName>
</protein>
<feature type="transmembrane region" description="Helical" evidence="1">
    <location>
        <begin position="12"/>
        <end position="30"/>
    </location>
</feature>
<feature type="transmembrane region" description="Helical" evidence="1">
    <location>
        <begin position="117"/>
        <end position="136"/>
    </location>
</feature>
<evidence type="ECO:0000313" key="2">
    <source>
        <dbReference type="EMBL" id="EDS01771.1"/>
    </source>
</evidence>
<dbReference type="PANTHER" id="PTHR36111:SF2">
    <property type="entry name" value="INNER MEMBRANE PROTEIN"/>
    <property type="match status" value="1"/>
</dbReference>
<evidence type="ECO:0000256" key="1">
    <source>
        <dbReference type="SAM" id="Phobius"/>
    </source>
</evidence>
<proteinExistence type="predicted"/>
<name>B0MKI9_9FIRM</name>
<dbReference type="EMBL" id="ABCA03000031">
    <property type="protein sequence ID" value="EDS01771.1"/>
    <property type="molecule type" value="Genomic_DNA"/>
</dbReference>
<dbReference type="Proteomes" id="UP000005326">
    <property type="component" value="Unassembled WGS sequence"/>
</dbReference>
<evidence type="ECO:0000313" key="3">
    <source>
        <dbReference type="Proteomes" id="UP000005326"/>
    </source>
</evidence>
<dbReference type="Pfam" id="PF04474">
    <property type="entry name" value="DUF554"/>
    <property type="match status" value="1"/>
</dbReference>
<keyword evidence="1" id="KW-0812">Transmembrane</keyword>
<feature type="transmembrane region" description="Helical" evidence="1">
    <location>
        <begin position="202"/>
        <end position="221"/>
    </location>
</feature>
<keyword evidence="1" id="KW-1133">Transmembrane helix</keyword>
<keyword evidence="3" id="KW-1185">Reference proteome</keyword>
<dbReference type="PANTHER" id="PTHR36111">
    <property type="entry name" value="INNER MEMBRANE PROTEIN-RELATED"/>
    <property type="match status" value="1"/>
</dbReference>
<keyword evidence="1" id="KW-0472">Membrane</keyword>
<reference evidence="2" key="2">
    <citation type="submission" date="2014-06" db="EMBL/GenBank/DDBJ databases">
        <title>Draft genome sequence of Eubacterium siraeum (DSM 15702).</title>
        <authorList>
            <person name="Sudarsanam P."/>
            <person name="Ley R."/>
            <person name="Guruge J."/>
            <person name="Turnbaugh P.J."/>
            <person name="Mahowald M."/>
            <person name="Liep D."/>
            <person name="Gordon J."/>
        </authorList>
    </citation>
    <scope>NUCLEOTIDE SEQUENCE</scope>
    <source>
        <strain evidence="2">DSM 15702</strain>
    </source>
</reference>
<feature type="transmembrane region" description="Helical" evidence="1">
    <location>
        <begin position="42"/>
        <end position="63"/>
    </location>
</feature>
<gene>
    <name evidence="2" type="ORF">EUBSIR_00312</name>
</gene>
<feature type="transmembrane region" description="Helical" evidence="1">
    <location>
        <begin position="75"/>
        <end position="96"/>
    </location>
</feature>
<dbReference type="InterPro" id="IPR007563">
    <property type="entry name" value="DUF554"/>
</dbReference>
<evidence type="ECO:0008006" key="4">
    <source>
        <dbReference type="Google" id="ProtNLM"/>
    </source>
</evidence>
<feature type="transmembrane region" description="Helical" evidence="1">
    <location>
        <begin position="148"/>
        <end position="166"/>
    </location>
</feature>
<sequence>MFQGFDFMRGLGTVINVALLIFGGLCGLLFGKKLNERIKDTLLSVNAVAIMMLAVGGVMQNMLSLSDGKLSTGGTVMMIVSLTLGGLIGEIININALVNKFGEWLRIKSHSTGDDSFVSAFVSASCTVCIGAMAVIGSINDGVSGDCSVLIAKAILDAVIICVMTASQGKGCIFSAVPVAIFQGVITIIAVFAGGFMTDLALSYLSYVGNVLIFCVGLNLIRKKQIRVANLLPSLAIAVAWGFVAPLI</sequence>
<reference evidence="2" key="1">
    <citation type="submission" date="2007-10" db="EMBL/GenBank/DDBJ databases">
        <authorList>
            <person name="Fulton L."/>
            <person name="Clifton S."/>
            <person name="Fulton B."/>
            <person name="Xu J."/>
            <person name="Minx P."/>
            <person name="Pepin K.H."/>
            <person name="Johnson M."/>
            <person name="Thiruvilangam P."/>
            <person name="Bhonagiri V."/>
            <person name="Nash W.E."/>
            <person name="Mardis E.R."/>
            <person name="Wilson R.K."/>
        </authorList>
    </citation>
    <scope>NUCLEOTIDE SEQUENCE [LARGE SCALE GENOMIC DNA]</scope>
    <source>
        <strain evidence="2">DSM 15702</strain>
    </source>
</reference>
<accession>B0MKI9</accession>
<comment type="caution">
    <text evidence="2">The sequence shown here is derived from an EMBL/GenBank/DDBJ whole genome shotgun (WGS) entry which is preliminary data.</text>
</comment>
<dbReference type="AlphaFoldDB" id="B0MKI9"/>
<feature type="transmembrane region" description="Helical" evidence="1">
    <location>
        <begin position="173"/>
        <end position="196"/>
    </location>
</feature>
<organism evidence="2 3">
    <name type="scientific">[Eubacterium] siraeum DSM 15702</name>
    <dbReference type="NCBI Taxonomy" id="428128"/>
    <lineage>
        <taxon>Bacteria</taxon>
        <taxon>Bacillati</taxon>
        <taxon>Bacillota</taxon>
        <taxon>Clostridia</taxon>
        <taxon>Eubacteriales</taxon>
        <taxon>Oscillospiraceae</taxon>
        <taxon>Oscillospiraceae incertae sedis</taxon>
    </lineage>
</organism>
<feature type="transmembrane region" description="Helical" evidence="1">
    <location>
        <begin position="228"/>
        <end position="247"/>
    </location>
</feature>